<proteinExistence type="predicted"/>
<comment type="caution">
    <text evidence="2">The sequence shown here is derived from an EMBL/GenBank/DDBJ whole genome shotgun (WGS) entry which is preliminary data.</text>
</comment>
<gene>
    <name evidence="2" type="ORF">H9850_01920</name>
</gene>
<reference evidence="2" key="1">
    <citation type="journal article" date="2021" name="PeerJ">
        <title>Extensive microbial diversity within the chicken gut microbiome revealed by metagenomics and culture.</title>
        <authorList>
            <person name="Gilroy R."/>
            <person name="Ravi A."/>
            <person name="Getino M."/>
            <person name="Pursley I."/>
            <person name="Horton D.L."/>
            <person name="Alikhan N.F."/>
            <person name="Baker D."/>
            <person name="Gharbi K."/>
            <person name="Hall N."/>
            <person name="Watson M."/>
            <person name="Adriaenssens E.M."/>
            <person name="Foster-Nyarko E."/>
            <person name="Jarju S."/>
            <person name="Secka A."/>
            <person name="Antonio M."/>
            <person name="Oren A."/>
            <person name="Chaudhuri R.R."/>
            <person name="La Ragione R."/>
            <person name="Hildebrand F."/>
            <person name="Pallen M.J."/>
        </authorList>
    </citation>
    <scope>NUCLEOTIDE SEQUENCE</scope>
    <source>
        <strain evidence="2">USASDec5-558</strain>
    </source>
</reference>
<evidence type="ECO:0000256" key="1">
    <source>
        <dbReference type="SAM" id="SignalP"/>
    </source>
</evidence>
<sequence length="168" mass="18623">MNNIVKLSLALAAAGAMTLGASAAMAGPHHWDGDWGPHHMRGEWCGGPGWGWDGDGPRGPRGGWDGPRGAYSGWGHHYNHGYCAHHGVPMVNCMGSEAYNQFKADFDKIDQLRDELFVQRQVLESQVNAGSQNTAAAAEKVVQMRNELRQARYDLHQKLYDYYQKQAQ</sequence>
<evidence type="ECO:0008006" key="4">
    <source>
        <dbReference type="Google" id="ProtNLM"/>
    </source>
</evidence>
<protein>
    <recommendedName>
        <fullName evidence="4">Periplasmic heavy metal sensor</fullName>
    </recommendedName>
</protein>
<evidence type="ECO:0000313" key="3">
    <source>
        <dbReference type="Proteomes" id="UP000886829"/>
    </source>
</evidence>
<accession>A0A9D2B026</accession>
<evidence type="ECO:0000313" key="2">
    <source>
        <dbReference type="EMBL" id="HIX56213.1"/>
    </source>
</evidence>
<organism evidence="2 3">
    <name type="scientific">Candidatus Anaerobiospirillum pullistercoris</name>
    <dbReference type="NCBI Taxonomy" id="2838452"/>
    <lineage>
        <taxon>Bacteria</taxon>
        <taxon>Pseudomonadati</taxon>
        <taxon>Pseudomonadota</taxon>
        <taxon>Gammaproteobacteria</taxon>
        <taxon>Aeromonadales</taxon>
        <taxon>Succinivibrionaceae</taxon>
        <taxon>Anaerobiospirillum</taxon>
    </lineage>
</organism>
<dbReference type="EMBL" id="DXEV01000036">
    <property type="protein sequence ID" value="HIX56213.1"/>
    <property type="molecule type" value="Genomic_DNA"/>
</dbReference>
<reference evidence="2" key="2">
    <citation type="submission" date="2021-04" db="EMBL/GenBank/DDBJ databases">
        <authorList>
            <person name="Gilroy R."/>
        </authorList>
    </citation>
    <scope>NUCLEOTIDE SEQUENCE</scope>
    <source>
        <strain evidence="2">USASDec5-558</strain>
    </source>
</reference>
<name>A0A9D2B026_9GAMM</name>
<dbReference type="AlphaFoldDB" id="A0A9D2B026"/>
<feature type="signal peptide" evidence="1">
    <location>
        <begin position="1"/>
        <end position="26"/>
    </location>
</feature>
<keyword evidence="1" id="KW-0732">Signal</keyword>
<feature type="chain" id="PRO_5038482567" description="Periplasmic heavy metal sensor" evidence="1">
    <location>
        <begin position="27"/>
        <end position="168"/>
    </location>
</feature>
<dbReference type="Proteomes" id="UP000886829">
    <property type="component" value="Unassembled WGS sequence"/>
</dbReference>